<name>A0A4Y1MTA2_9PROT</name>
<accession>A0A4Y1MTA2</accession>
<sequence length="89" mass="9851">MESTFACIVIPLARMAYAAPEGAGTHAFSHKIVNATFPPRRLCFPRNQHGARMADDPVSRGHRNREPGCGTFASARRRRILAGFRRLAC</sequence>
<gene>
    <name evidence="1" type="ORF">RADP37_05544</name>
</gene>
<dbReference type="EMBL" id="CP025189">
    <property type="protein sequence ID" value="AWV20789.1"/>
    <property type="molecule type" value="Genomic_DNA"/>
</dbReference>
<proteinExistence type="predicted"/>
<organism evidence="1">
    <name type="scientific">Roseomonas mucosa</name>
    <dbReference type="NCBI Taxonomy" id="207340"/>
    <lineage>
        <taxon>Bacteria</taxon>
        <taxon>Pseudomonadati</taxon>
        <taxon>Pseudomonadota</taxon>
        <taxon>Alphaproteobacteria</taxon>
        <taxon>Acetobacterales</taxon>
        <taxon>Roseomonadaceae</taxon>
        <taxon>Roseomonas</taxon>
    </lineage>
</organism>
<protein>
    <submittedName>
        <fullName evidence="1">Uncharacterized protein</fullName>
    </submittedName>
</protein>
<reference evidence="1" key="1">
    <citation type="submission" date="2017-12" db="EMBL/GenBank/DDBJ databases">
        <authorList>
            <person name="Martens C."/>
            <person name="Dahlstrom E."/>
            <person name="Barbian K."/>
            <person name="Sykora L."/>
            <person name="Ricklefs S."/>
            <person name="Bruno D."/>
            <person name="Anzick I."/>
            <person name="Myles I."/>
            <person name="Datta S.K."/>
        </authorList>
    </citation>
    <scope>NUCLEOTIDE SEQUENCE</scope>
    <source>
        <strain evidence="1">AD2</strain>
    </source>
</reference>
<evidence type="ECO:0000313" key="1">
    <source>
        <dbReference type="EMBL" id="AWV20789.1"/>
    </source>
</evidence>
<dbReference type="AlphaFoldDB" id="A0A4Y1MTA2"/>